<evidence type="ECO:0000256" key="5">
    <source>
        <dbReference type="ARBA" id="ARBA00022989"/>
    </source>
</evidence>
<accession>A0A7W9GUD4</accession>
<dbReference type="AlphaFoldDB" id="A0A7W9GUD4"/>
<evidence type="ECO:0000259" key="8">
    <source>
        <dbReference type="PROSITE" id="PS50928"/>
    </source>
</evidence>
<evidence type="ECO:0000313" key="10">
    <source>
        <dbReference type="Proteomes" id="UP000542813"/>
    </source>
</evidence>
<keyword evidence="4 7" id="KW-0812">Transmembrane</keyword>
<protein>
    <submittedName>
        <fullName evidence="9">Multiple sugar transport system permease protein/raffinose/stachyose/melibiose transport system permease protein</fullName>
    </submittedName>
</protein>
<feature type="transmembrane region" description="Helical" evidence="7">
    <location>
        <begin position="74"/>
        <end position="95"/>
    </location>
</feature>
<comment type="subcellular location">
    <subcellularLocation>
        <location evidence="1 7">Cell membrane</location>
        <topology evidence="1 7">Multi-pass membrane protein</topology>
    </subcellularLocation>
</comment>
<keyword evidence="9" id="KW-0762">Sugar transport</keyword>
<feature type="transmembrane region" description="Helical" evidence="7">
    <location>
        <begin position="158"/>
        <end position="181"/>
    </location>
</feature>
<evidence type="ECO:0000256" key="1">
    <source>
        <dbReference type="ARBA" id="ARBA00004651"/>
    </source>
</evidence>
<keyword evidence="5 7" id="KW-1133">Transmembrane helix</keyword>
<dbReference type="PANTHER" id="PTHR43227:SF8">
    <property type="entry name" value="DIACETYLCHITOBIOSE UPTAKE SYSTEM PERMEASE PROTEIN DASB"/>
    <property type="match status" value="1"/>
</dbReference>
<keyword evidence="6 7" id="KW-0472">Membrane</keyword>
<reference evidence="9 10" key="1">
    <citation type="submission" date="2020-08" db="EMBL/GenBank/DDBJ databases">
        <title>Sequencing the genomes of 1000 actinobacteria strains.</title>
        <authorList>
            <person name="Klenk H.-P."/>
        </authorList>
    </citation>
    <scope>NUCLEOTIDE SEQUENCE [LARGE SCALE GENOMIC DNA]</scope>
    <source>
        <strain evidence="9 10">DSM 102122</strain>
    </source>
</reference>
<dbReference type="PANTHER" id="PTHR43227">
    <property type="entry name" value="BLL4140 PROTEIN"/>
    <property type="match status" value="1"/>
</dbReference>
<evidence type="ECO:0000256" key="6">
    <source>
        <dbReference type="ARBA" id="ARBA00023136"/>
    </source>
</evidence>
<dbReference type="SUPFAM" id="SSF161098">
    <property type="entry name" value="MetI-like"/>
    <property type="match status" value="1"/>
</dbReference>
<dbReference type="RefSeq" id="WP_184825918.1">
    <property type="nucleotide sequence ID" value="NZ_JACHMM010000001.1"/>
</dbReference>
<keyword evidence="3" id="KW-1003">Cell membrane</keyword>
<feature type="domain" description="ABC transmembrane type-1" evidence="8">
    <location>
        <begin position="68"/>
        <end position="283"/>
    </location>
</feature>
<evidence type="ECO:0000313" key="9">
    <source>
        <dbReference type="EMBL" id="MBB5790102.1"/>
    </source>
</evidence>
<dbReference type="Pfam" id="PF00528">
    <property type="entry name" value="BPD_transp_1"/>
    <property type="match status" value="1"/>
</dbReference>
<dbReference type="Gene3D" id="1.10.3720.10">
    <property type="entry name" value="MetI-like"/>
    <property type="match status" value="1"/>
</dbReference>
<evidence type="ECO:0000256" key="2">
    <source>
        <dbReference type="ARBA" id="ARBA00022448"/>
    </source>
</evidence>
<feature type="transmembrane region" description="Helical" evidence="7">
    <location>
        <begin position="12"/>
        <end position="32"/>
    </location>
</feature>
<feature type="transmembrane region" description="Helical" evidence="7">
    <location>
        <begin position="202"/>
        <end position="223"/>
    </location>
</feature>
<comment type="caution">
    <text evidence="9">The sequence shown here is derived from an EMBL/GenBank/DDBJ whole genome shotgun (WGS) entry which is preliminary data.</text>
</comment>
<name>A0A7W9GUD4_9ACTN</name>
<dbReference type="InterPro" id="IPR000515">
    <property type="entry name" value="MetI-like"/>
</dbReference>
<keyword evidence="10" id="KW-1185">Reference proteome</keyword>
<dbReference type="InterPro" id="IPR050809">
    <property type="entry name" value="UgpAE/MalFG_permease"/>
</dbReference>
<dbReference type="Proteomes" id="UP000542813">
    <property type="component" value="Unassembled WGS sequence"/>
</dbReference>
<sequence>MRSVFDDRKTIVILLGPALLVYTAVKLVPVFWTGGLSFFDGNLVRGFQFTGLDNVKRFIEDPVALDATWFTVRIAILLTIGQVILGYGLAILYTFSLRRSSALIRTIVFFPIVLPTVAVGLLFTRFFQFAPEYGVVDTALEAAGAEPVDWFATGTGSVVVLVIMELWRTMGFYAVLLYAGLMDIPEELLESARLDGANGLRLVRHIVVPLSLPVLLSTVIFSFNATLKIFDSVVALTNGGPGTDTTPLTLHMFRTAFSYSEYGYGATLATVLTLMCFLVTIVIFNSSRRDITQG</sequence>
<gene>
    <name evidence="9" type="ORF">HD601_004677</name>
</gene>
<comment type="similarity">
    <text evidence="7">Belongs to the binding-protein-dependent transport system permease family.</text>
</comment>
<feature type="transmembrane region" description="Helical" evidence="7">
    <location>
        <begin position="262"/>
        <end position="284"/>
    </location>
</feature>
<dbReference type="CDD" id="cd06261">
    <property type="entry name" value="TM_PBP2"/>
    <property type="match status" value="1"/>
</dbReference>
<dbReference type="EMBL" id="JACHMM010000001">
    <property type="protein sequence ID" value="MBB5790102.1"/>
    <property type="molecule type" value="Genomic_DNA"/>
</dbReference>
<organism evidence="9 10">
    <name type="scientific">Jiangella mangrovi</name>
    <dbReference type="NCBI Taxonomy" id="1524084"/>
    <lineage>
        <taxon>Bacteria</taxon>
        <taxon>Bacillati</taxon>
        <taxon>Actinomycetota</taxon>
        <taxon>Actinomycetes</taxon>
        <taxon>Jiangellales</taxon>
        <taxon>Jiangellaceae</taxon>
        <taxon>Jiangella</taxon>
    </lineage>
</organism>
<evidence type="ECO:0000256" key="7">
    <source>
        <dbReference type="RuleBase" id="RU363032"/>
    </source>
</evidence>
<dbReference type="GO" id="GO:0005886">
    <property type="term" value="C:plasma membrane"/>
    <property type="evidence" value="ECO:0007669"/>
    <property type="project" value="UniProtKB-SubCell"/>
</dbReference>
<dbReference type="InterPro" id="IPR035906">
    <property type="entry name" value="MetI-like_sf"/>
</dbReference>
<feature type="transmembrane region" description="Helical" evidence="7">
    <location>
        <begin position="107"/>
        <end position="127"/>
    </location>
</feature>
<keyword evidence="2 7" id="KW-0813">Transport</keyword>
<proteinExistence type="inferred from homology"/>
<evidence type="ECO:0000256" key="4">
    <source>
        <dbReference type="ARBA" id="ARBA00022692"/>
    </source>
</evidence>
<dbReference type="PROSITE" id="PS50928">
    <property type="entry name" value="ABC_TM1"/>
    <property type="match status" value="1"/>
</dbReference>
<evidence type="ECO:0000256" key="3">
    <source>
        <dbReference type="ARBA" id="ARBA00022475"/>
    </source>
</evidence>
<dbReference type="GO" id="GO:0055085">
    <property type="term" value="P:transmembrane transport"/>
    <property type="evidence" value="ECO:0007669"/>
    <property type="project" value="InterPro"/>
</dbReference>